<dbReference type="EMBL" id="LT629772">
    <property type="protein sequence ID" value="SDT38447.1"/>
    <property type="molecule type" value="Genomic_DNA"/>
</dbReference>
<dbReference type="PANTHER" id="PTHR35936:SF17">
    <property type="entry name" value="ARGININE-BINDING EXTRACELLULAR PROTEIN ARTP"/>
    <property type="match status" value="1"/>
</dbReference>
<feature type="chain" id="PRO_5009268239" evidence="3">
    <location>
        <begin position="33"/>
        <end position="320"/>
    </location>
</feature>
<dbReference type="RefSeq" id="WP_091529721.1">
    <property type="nucleotide sequence ID" value="NZ_LT629772.1"/>
</dbReference>
<dbReference type="STRING" id="630515.SAMN04489812_5527"/>
<dbReference type="SMART" id="SM00062">
    <property type="entry name" value="PBPb"/>
    <property type="match status" value="1"/>
</dbReference>
<dbReference type="Gene3D" id="3.40.190.10">
    <property type="entry name" value="Periplasmic binding protein-like II"/>
    <property type="match status" value="2"/>
</dbReference>
<accession>A0A1H1ZY31</accession>
<feature type="region of interest" description="Disordered" evidence="2">
    <location>
        <begin position="33"/>
        <end position="59"/>
    </location>
</feature>
<dbReference type="CDD" id="cd01004">
    <property type="entry name" value="PBP2_MidA_like"/>
    <property type="match status" value="1"/>
</dbReference>
<sequence>MINSRTRTRNRRRAAVVGTALVSALLTFGCSAQDPDQVGPKNDDDTSTAATKQPTLKTDPQLRAMLPADIKKSGKLVSVNSGSFPPYLIVGSDHNTTGASADLLNALGQLWGVKITEKTVDSLPSELTGISSGRYQMAFGPVGDFKERQQSNDFVDYVQEFVVFAVPKGNPKKITGLESACGAKIAAQAGGSAEKVIKDQQKKCAAAGKPKLTVMSFKDQPSSILAVQSGRADAFFSSQAPLTYFVKESGGKLELAGTGQQNGFEDLYQGAVVKKDSPLVPLLQQSLQKLHDNGSYDAIMKKWGLEANMIDKPGKNMAVS</sequence>
<dbReference type="InterPro" id="IPR001638">
    <property type="entry name" value="Solute-binding_3/MltF_N"/>
</dbReference>
<dbReference type="PANTHER" id="PTHR35936">
    <property type="entry name" value="MEMBRANE-BOUND LYTIC MUREIN TRANSGLYCOSYLASE F"/>
    <property type="match status" value="1"/>
</dbReference>
<evidence type="ECO:0000259" key="4">
    <source>
        <dbReference type="SMART" id="SM00062"/>
    </source>
</evidence>
<dbReference type="Proteomes" id="UP000199103">
    <property type="component" value="Chromosome I"/>
</dbReference>
<proteinExistence type="predicted"/>
<evidence type="ECO:0000256" key="3">
    <source>
        <dbReference type="SAM" id="SignalP"/>
    </source>
</evidence>
<keyword evidence="1 3" id="KW-0732">Signal</keyword>
<feature type="signal peptide" evidence="3">
    <location>
        <begin position="1"/>
        <end position="32"/>
    </location>
</feature>
<feature type="domain" description="Solute-binding protein family 3/N-terminal" evidence="4">
    <location>
        <begin position="75"/>
        <end position="307"/>
    </location>
</feature>
<reference evidence="5 6" key="1">
    <citation type="submission" date="2016-10" db="EMBL/GenBank/DDBJ databases">
        <authorList>
            <person name="de Groot N.N."/>
        </authorList>
    </citation>
    <scope>NUCLEOTIDE SEQUENCE [LARGE SCALE GENOMIC DNA]</scope>
    <source>
        <strain evidence="5 6">DSM 21800</strain>
    </source>
</reference>
<keyword evidence="6" id="KW-1185">Reference proteome</keyword>
<dbReference type="SUPFAM" id="SSF53850">
    <property type="entry name" value="Periplasmic binding protein-like II"/>
    <property type="match status" value="1"/>
</dbReference>
<evidence type="ECO:0000313" key="6">
    <source>
        <dbReference type="Proteomes" id="UP000199103"/>
    </source>
</evidence>
<evidence type="ECO:0000313" key="5">
    <source>
        <dbReference type="EMBL" id="SDT38447.1"/>
    </source>
</evidence>
<dbReference type="Pfam" id="PF00497">
    <property type="entry name" value="SBP_bac_3"/>
    <property type="match status" value="1"/>
</dbReference>
<dbReference type="OrthoDB" id="9768183at2"/>
<evidence type="ECO:0000256" key="1">
    <source>
        <dbReference type="ARBA" id="ARBA00022729"/>
    </source>
</evidence>
<feature type="compositionally biased region" description="Polar residues" evidence="2">
    <location>
        <begin position="47"/>
        <end position="58"/>
    </location>
</feature>
<protein>
    <submittedName>
        <fullName evidence="5">Amino acid ABC transporter substrate-binding protein, PAAT family</fullName>
    </submittedName>
</protein>
<evidence type="ECO:0000256" key="2">
    <source>
        <dbReference type="SAM" id="MobiDB-lite"/>
    </source>
</evidence>
<gene>
    <name evidence="5" type="ORF">SAMN04489812_5527</name>
</gene>
<dbReference type="PROSITE" id="PS51257">
    <property type="entry name" value="PROKAR_LIPOPROTEIN"/>
    <property type="match status" value="1"/>
</dbReference>
<organism evidence="5 6">
    <name type="scientific">Microlunatus soli</name>
    <dbReference type="NCBI Taxonomy" id="630515"/>
    <lineage>
        <taxon>Bacteria</taxon>
        <taxon>Bacillati</taxon>
        <taxon>Actinomycetota</taxon>
        <taxon>Actinomycetes</taxon>
        <taxon>Propionibacteriales</taxon>
        <taxon>Propionibacteriaceae</taxon>
        <taxon>Microlunatus</taxon>
    </lineage>
</organism>
<dbReference type="AlphaFoldDB" id="A0A1H1ZY31"/>
<name>A0A1H1ZY31_9ACTN</name>